<evidence type="ECO:0000313" key="3">
    <source>
        <dbReference type="Proteomes" id="UP000007484"/>
    </source>
</evidence>
<dbReference type="HOGENOM" id="CLU_1832966_0_0_14"/>
<feature type="compositionally biased region" description="Acidic residues" evidence="1">
    <location>
        <begin position="92"/>
        <end position="111"/>
    </location>
</feature>
<feature type="compositionally biased region" description="Basic and acidic residues" evidence="1">
    <location>
        <begin position="29"/>
        <end position="46"/>
    </location>
</feature>
<accession>F0QRM8</accession>
<gene>
    <name evidence="2" type="ordered locus">MSU_0616</name>
</gene>
<dbReference type="EMBL" id="CP002525">
    <property type="protein sequence ID" value="ADX98148.1"/>
    <property type="molecule type" value="Genomic_DNA"/>
</dbReference>
<evidence type="ECO:0000313" key="2">
    <source>
        <dbReference type="EMBL" id="ADX98148.1"/>
    </source>
</evidence>
<name>F0QRM8_MYCSL</name>
<feature type="compositionally biased region" description="Basic and acidic residues" evidence="1">
    <location>
        <begin position="80"/>
        <end position="91"/>
    </location>
</feature>
<dbReference type="RefSeq" id="WP_013609991.1">
    <property type="nucleotide sequence ID" value="NC_015155.1"/>
</dbReference>
<keyword evidence="3" id="KW-1185">Reference proteome</keyword>
<protein>
    <submittedName>
        <fullName evidence="2">Uncharacterized protein</fullName>
    </submittedName>
</protein>
<reference evidence="2 3" key="1">
    <citation type="journal article" date="2011" name="J. Bacteriol.">
        <title>Complete genome sequences of two hemotropic Mycoplasmas, Mycoplasma haemofelis strain Ohio2 and Mycoplasma suis strain Illinois.</title>
        <authorList>
            <person name="Messick J.B."/>
            <person name="Santos A.P."/>
            <person name="Guimaraes A.M."/>
        </authorList>
    </citation>
    <scope>NUCLEOTIDE SEQUENCE [LARGE SCALE GENOMIC DNA]</scope>
    <source>
        <strain evidence="2 3">Illinois</strain>
    </source>
</reference>
<sequence>MKKKKLETTPVERILKELDELEKNWNKQKELKKEKIKSKSKDKEGTSESEVPEESNVFYETIDKTLQRIEEILERQEEEMIGRKPLSKEELSMEDEEDYEEDMENDDEEEGEGIREIGEDKKVLIEKFNNMMKDKKKKKS</sequence>
<feature type="region of interest" description="Disordered" evidence="1">
    <location>
        <begin position="29"/>
        <end position="56"/>
    </location>
</feature>
<dbReference type="Proteomes" id="UP000007484">
    <property type="component" value="Chromosome"/>
</dbReference>
<proteinExistence type="predicted"/>
<dbReference type="STRING" id="768700.MSU_0616"/>
<organism evidence="2 3">
    <name type="scientific">Mycoplasma suis (strain Illinois)</name>
    <dbReference type="NCBI Taxonomy" id="768700"/>
    <lineage>
        <taxon>Bacteria</taxon>
        <taxon>Bacillati</taxon>
        <taxon>Mycoplasmatota</taxon>
        <taxon>Mollicutes</taxon>
        <taxon>Mycoplasmataceae</taxon>
        <taxon>Mycoplasma</taxon>
    </lineage>
</organism>
<feature type="region of interest" description="Disordered" evidence="1">
    <location>
        <begin position="80"/>
        <end position="120"/>
    </location>
</feature>
<dbReference type="AlphaFoldDB" id="F0QRM8"/>
<dbReference type="KEGG" id="mss:MSU_0616"/>
<evidence type="ECO:0000256" key="1">
    <source>
        <dbReference type="SAM" id="MobiDB-lite"/>
    </source>
</evidence>